<sequence>MIYLIAFACVIGIATGQILFKLSALSVHQSGSWFDTKTLITLFSAFALYGITTIAWIWVLQKIDLGKAYPLMALAFVLVPIGSHFVFGERFQPQYFVGVAIIMLGITVIVKS</sequence>
<keyword evidence="7" id="KW-0448">Lipopolysaccharide biosynthesis</keyword>
<evidence type="ECO:0000313" key="14">
    <source>
        <dbReference type="EMBL" id="MCF5318348.1"/>
    </source>
</evidence>
<keyword evidence="5" id="KW-0441">Lipid A biosynthesis</keyword>
<feature type="domain" description="EamA" evidence="12">
    <location>
        <begin position="7"/>
        <end position="110"/>
    </location>
</feature>
<reference evidence="13 15" key="1">
    <citation type="submission" date="2014-05" db="EMBL/GenBank/DDBJ databases">
        <title>Pseudomonas simiae WCS417.</title>
        <authorList>
            <person name="Berendsen R.L."/>
        </authorList>
    </citation>
    <scope>NUCLEOTIDE SEQUENCE [LARGE SCALE GENOMIC DNA]</scope>
    <source>
        <strain evidence="13 15">WCS417</strain>
    </source>
</reference>
<evidence type="ECO:0000313" key="13">
    <source>
        <dbReference type="EMBL" id="AIB37940.1"/>
    </source>
</evidence>
<keyword evidence="4" id="KW-0997">Cell inner membrane</keyword>
<dbReference type="GO" id="GO:0022857">
    <property type="term" value="F:transmembrane transporter activity"/>
    <property type="evidence" value="ECO:0007669"/>
    <property type="project" value="InterPro"/>
</dbReference>
<dbReference type="AlphaFoldDB" id="A0A1N7U041"/>
<evidence type="ECO:0000313" key="15">
    <source>
        <dbReference type="Proteomes" id="UP000027308"/>
    </source>
</evidence>
<dbReference type="GO" id="GO:0009103">
    <property type="term" value="P:lipopolysaccharide biosynthetic process"/>
    <property type="evidence" value="ECO:0007669"/>
    <property type="project" value="UniProtKB-KW"/>
</dbReference>
<keyword evidence="3" id="KW-0444">Lipid biosynthesis</keyword>
<dbReference type="GO" id="GO:0009245">
    <property type="term" value="P:lipid A biosynthetic process"/>
    <property type="evidence" value="ECO:0007669"/>
    <property type="project" value="UniProtKB-KW"/>
</dbReference>
<evidence type="ECO:0000256" key="4">
    <source>
        <dbReference type="ARBA" id="ARBA00022519"/>
    </source>
</evidence>
<evidence type="ECO:0000313" key="16">
    <source>
        <dbReference type="Proteomes" id="UP000814078"/>
    </source>
</evidence>
<dbReference type="EMBL" id="CP007637">
    <property type="protein sequence ID" value="AIB37940.1"/>
    <property type="molecule type" value="Genomic_DNA"/>
</dbReference>
<evidence type="ECO:0000256" key="9">
    <source>
        <dbReference type="ARBA" id="ARBA00023098"/>
    </source>
</evidence>
<dbReference type="GeneID" id="45624676"/>
<comment type="subcellular location">
    <subcellularLocation>
        <location evidence="1">Cell membrane</location>
        <topology evidence="1">Multi-pass membrane protein</topology>
    </subcellularLocation>
</comment>
<dbReference type="Pfam" id="PF00892">
    <property type="entry name" value="EamA"/>
    <property type="match status" value="1"/>
</dbReference>
<keyword evidence="2" id="KW-1003">Cell membrane</keyword>
<dbReference type="InterPro" id="IPR037185">
    <property type="entry name" value="EmrE-like"/>
</dbReference>
<keyword evidence="16" id="KW-1185">Reference proteome</keyword>
<evidence type="ECO:0000256" key="5">
    <source>
        <dbReference type="ARBA" id="ARBA00022556"/>
    </source>
</evidence>
<keyword evidence="10 11" id="KW-0472">Membrane</keyword>
<evidence type="ECO:0000256" key="3">
    <source>
        <dbReference type="ARBA" id="ARBA00022516"/>
    </source>
</evidence>
<protein>
    <submittedName>
        <fullName evidence="14">EamA family transporter</fullName>
    </submittedName>
</protein>
<dbReference type="RefSeq" id="WP_010208592.1">
    <property type="nucleotide sequence ID" value="NZ_CP005975.1"/>
</dbReference>
<dbReference type="Proteomes" id="UP000027308">
    <property type="component" value="Chromosome"/>
</dbReference>
<keyword evidence="9" id="KW-0443">Lipid metabolism</keyword>
<keyword evidence="6 11" id="KW-0812">Transmembrane</keyword>
<evidence type="ECO:0000259" key="12">
    <source>
        <dbReference type="Pfam" id="PF00892"/>
    </source>
</evidence>
<dbReference type="EMBL" id="WKCM01000011">
    <property type="protein sequence ID" value="MCF5318348.1"/>
    <property type="molecule type" value="Genomic_DNA"/>
</dbReference>
<dbReference type="InterPro" id="IPR000390">
    <property type="entry name" value="Small_drug/metabolite_transptr"/>
</dbReference>
<dbReference type="Proteomes" id="UP000814078">
    <property type="component" value="Unassembled WGS sequence"/>
</dbReference>
<gene>
    <name evidence="14" type="ORF">GIW13_08620</name>
    <name evidence="13" type="ORF">PS417_20625</name>
</gene>
<dbReference type="PANTHER" id="PTHR30561:SF9">
    <property type="entry name" value="4-AMINO-4-DEOXY-L-ARABINOSE-PHOSPHOUNDECAPRENOL FLIPPASE SUBUNIT ARNF-RELATED"/>
    <property type="match status" value="1"/>
</dbReference>
<dbReference type="eggNOG" id="COG2076">
    <property type="taxonomic scope" value="Bacteria"/>
</dbReference>
<dbReference type="InterPro" id="IPR000620">
    <property type="entry name" value="EamA_dom"/>
</dbReference>
<evidence type="ECO:0000256" key="7">
    <source>
        <dbReference type="ARBA" id="ARBA00022985"/>
    </source>
</evidence>
<proteinExistence type="predicted"/>
<name>A0A1N7U041_9PSED</name>
<keyword evidence="8 11" id="KW-1133">Transmembrane helix</keyword>
<evidence type="ECO:0000256" key="6">
    <source>
        <dbReference type="ARBA" id="ARBA00022692"/>
    </source>
</evidence>
<evidence type="ECO:0000256" key="8">
    <source>
        <dbReference type="ARBA" id="ARBA00022989"/>
    </source>
</evidence>
<evidence type="ECO:0000256" key="10">
    <source>
        <dbReference type="ARBA" id="ARBA00023136"/>
    </source>
</evidence>
<dbReference type="OrthoDB" id="7210375at2"/>
<dbReference type="GO" id="GO:0005886">
    <property type="term" value="C:plasma membrane"/>
    <property type="evidence" value="ECO:0007669"/>
    <property type="project" value="UniProtKB-SubCell"/>
</dbReference>
<evidence type="ECO:0000256" key="11">
    <source>
        <dbReference type="SAM" id="Phobius"/>
    </source>
</evidence>
<evidence type="ECO:0000256" key="1">
    <source>
        <dbReference type="ARBA" id="ARBA00004651"/>
    </source>
</evidence>
<dbReference type="Gene3D" id="1.10.3730.20">
    <property type="match status" value="1"/>
</dbReference>
<feature type="transmembrane region" description="Helical" evidence="11">
    <location>
        <begin position="93"/>
        <end position="110"/>
    </location>
</feature>
<dbReference type="SUPFAM" id="SSF103481">
    <property type="entry name" value="Multidrug resistance efflux transporter EmrE"/>
    <property type="match status" value="1"/>
</dbReference>
<organism evidence="13 15">
    <name type="scientific">Pseudomonas simiae</name>
    <dbReference type="NCBI Taxonomy" id="321846"/>
    <lineage>
        <taxon>Bacteria</taxon>
        <taxon>Pseudomonadati</taxon>
        <taxon>Pseudomonadota</taxon>
        <taxon>Gammaproteobacteria</taxon>
        <taxon>Pseudomonadales</taxon>
        <taxon>Pseudomonadaceae</taxon>
        <taxon>Pseudomonas</taxon>
    </lineage>
</organism>
<reference evidence="14 16" key="2">
    <citation type="submission" date="2019-11" db="EMBL/GenBank/DDBJ databases">
        <title>Epiphytic Pseudomonas syringae from cherry orchards.</title>
        <authorList>
            <person name="Hulin M.T."/>
        </authorList>
    </citation>
    <scope>NUCLEOTIDE SEQUENCE [LARGE SCALE GENOMIC DNA]</scope>
    <source>
        <strain evidence="14 16">PA-5-11C</strain>
    </source>
</reference>
<feature type="transmembrane region" description="Helical" evidence="11">
    <location>
        <begin position="68"/>
        <end position="87"/>
    </location>
</feature>
<dbReference type="PANTHER" id="PTHR30561">
    <property type="entry name" value="SMR FAMILY PROTON-DEPENDENT DRUG EFFLUX TRANSPORTER SUGE"/>
    <property type="match status" value="1"/>
</dbReference>
<feature type="transmembrane region" description="Helical" evidence="11">
    <location>
        <begin position="40"/>
        <end position="61"/>
    </location>
</feature>
<evidence type="ECO:0000256" key="2">
    <source>
        <dbReference type="ARBA" id="ARBA00022475"/>
    </source>
</evidence>
<accession>A0A1N7U041</accession>